<dbReference type="GO" id="GO:0003700">
    <property type="term" value="F:DNA-binding transcription factor activity"/>
    <property type="evidence" value="ECO:0007669"/>
    <property type="project" value="InterPro"/>
</dbReference>
<comment type="caution">
    <text evidence="2">The sequence shown here is derived from an EMBL/GenBank/DDBJ whole genome shotgun (WGS) entry which is preliminary data.</text>
</comment>
<dbReference type="InterPro" id="IPR000943">
    <property type="entry name" value="RNA_pol_sigma70"/>
</dbReference>
<dbReference type="GO" id="GO:0006352">
    <property type="term" value="P:DNA-templated transcription initiation"/>
    <property type="evidence" value="ECO:0007669"/>
    <property type="project" value="InterPro"/>
</dbReference>
<dbReference type="InterPro" id="IPR013324">
    <property type="entry name" value="RNA_pol_sigma_r3/r4-like"/>
</dbReference>
<dbReference type="Pfam" id="PF04545">
    <property type="entry name" value="Sigma70_r4"/>
    <property type="match status" value="1"/>
</dbReference>
<dbReference type="InterPro" id="IPR007630">
    <property type="entry name" value="RNA_pol_sigma70_r4"/>
</dbReference>
<dbReference type="PROSITE" id="PS00716">
    <property type="entry name" value="SIGMA70_2"/>
    <property type="match status" value="1"/>
</dbReference>
<feature type="domain" description="RNA polymerase sigma-70" evidence="1">
    <location>
        <begin position="41"/>
        <end position="67"/>
    </location>
</feature>
<dbReference type="NCBIfam" id="TIGR02937">
    <property type="entry name" value="sigma70-ECF"/>
    <property type="match status" value="1"/>
</dbReference>
<organism evidence="2 3">
    <name type="scientific">Ferroacidibacillus organovorans</name>
    <dbReference type="NCBI Taxonomy" id="1765683"/>
    <lineage>
        <taxon>Bacteria</taxon>
        <taxon>Bacillati</taxon>
        <taxon>Bacillota</taxon>
        <taxon>Bacilli</taxon>
        <taxon>Bacillales</taxon>
        <taxon>Alicyclobacillaceae</taxon>
        <taxon>Ferroacidibacillus</taxon>
    </lineage>
</organism>
<proteinExistence type="predicted"/>
<evidence type="ECO:0000259" key="1">
    <source>
        <dbReference type="PROSITE" id="PS00716"/>
    </source>
</evidence>
<reference evidence="2 3" key="1">
    <citation type="submission" date="2015-12" db="EMBL/GenBank/DDBJ databases">
        <title>Draft genome sequence of Acidibacillus ferrooxidans ITV001, isolated from a chalcopyrite acid mine drainage site in Brazil.</title>
        <authorList>
            <person name="Dall'Agnol H."/>
            <person name="Nancucheo I."/>
            <person name="Johnson B."/>
            <person name="Oliveira R."/>
            <person name="Leite L."/>
            <person name="Pylro V."/>
            <person name="Nunes G.L."/>
            <person name="Tzotzos G."/>
            <person name="Fernandes G.R."/>
            <person name="Dutra J."/>
            <person name="Orellana S.C."/>
            <person name="Oliveira G."/>
        </authorList>
    </citation>
    <scope>NUCLEOTIDE SEQUENCE [LARGE SCALE GENOMIC DNA]</scope>
    <source>
        <strain evidence="3">ITV01</strain>
    </source>
</reference>
<accession>A0A101XQJ1</accession>
<dbReference type="CDD" id="cd06171">
    <property type="entry name" value="Sigma70_r4"/>
    <property type="match status" value="1"/>
</dbReference>
<dbReference type="SUPFAM" id="SSF88659">
    <property type="entry name" value="Sigma3 and sigma4 domains of RNA polymerase sigma factors"/>
    <property type="match status" value="1"/>
</dbReference>
<name>A0A101XQJ1_9BACL</name>
<dbReference type="Gene3D" id="1.10.10.10">
    <property type="entry name" value="Winged helix-like DNA-binding domain superfamily/Winged helix DNA-binding domain"/>
    <property type="match status" value="1"/>
</dbReference>
<keyword evidence="3" id="KW-1185">Reference proteome</keyword>
<gene>
    <name evidence="2" type="ORF">ATW55_15240</name>
</gene>
<dbReference type="Proteomes" id="UP000053557">
    <property type="component" value="Unassembled WGS sequence"/>
</dbReference>
<evidence type="ECO:0000313" key="3">
    <source>
        <dbReference type="Proteomes" id="UP000053557"/>
    </source>
</evidence>
<dbReference type="EMBL" id="LPVJ01000040">
    <property type="protein sequence ID" value="KUO95677.1"/>
    <property type="molecule type" value="Genomic_DNA"/>
</dbReference>
<protein>
    <recommendedName>
        <fullName evidence="1">RNA polymerase sigma-70 domain-containing protein</fullName>
    </recommendedName>
</protein>
<dbReference type="InterPro" id="IPR014284">
    <property type="entry name" value="RNA_pol_sigma-70_dom"/>
</dbReference>
<evidence type="ECO:0000313" key="2">
    <source>
        <dbReference type="EMBL" id="KUO95677.1"/>
    </source>
</evidence>
<sequence>MQLNSLIATQDFSNAEMRMFLATLPAYERNVLYLIYIFGYSQREISKRLGIPHQQVSRLHKKAIQTLREK</sequence>
<dbReference type="InterPro" id="IPR036388">
    <property type="entry name" value="WH-like_DNA-bd_sf"/>
</dbReference>
<dbReference type="AlphaFoldDB" id="A0A101XQJ1"/>